<reference evidence="2 3" key="1">
    <citation type="submission" date="2012-04" db="EMBL/GenBank/DDBJ databases">
        <title>The Genome Sequence of Saprolegnia declina VS20.</title>
        <authorList>
            <consortium name="The Broad Institute Genome Sequencing Platform"/>
            <person name="Russ C."/>
            <person name="Nusbaum C."/>
            <person name="Tyler B."/>
            <person name="van West P."/>
            <person name="Dieguez-Uribeondo J."/>
            <person name="de Bruijn I."/>
            <person name="Tripathy S."/>
            <person name="Jiang R."/>
            <person name="Young S.K."/>
            <person name="Zeng Q."/>
            <person name="Gargeya S."/>
            <person name="Fitzgerald M."/>
            <person name="Haas B."/>
            <person name="Abouelleil A."/>
            <person name="Alvarado L."/>
            <person name="Arachchi H.M."/>
            <person name="Berlin A."/>
            <person name="Chapman S.B."/>
            <person name="Goldberg J."/>
            <person name="Griggs A."/>
            <person name="Gujja S."/>
            <person name="Hansen M."/>
            <person name="Howarth C."/>
            <person name="Imamovic A."/>
            <person name="Larimer J."/>
            <person name="McCowen C."/>
            <person name="Montmayeur A."/>
            <person name="Murphy C."/>
            <person name="Neiman D."/>
            <person name="Pearson M."/>
            <person name="Priest M."/>
            <person name="Roberts A."/>
            <person name="Saif S."/>
            <person name="Shea T."/>
            <person name="Sisk P."/>
            <person name="Sykes S."/>
            <person name="Wortman J."/>
            <person name="Nusbaum C."/>
            <person name="Birren B."/>
        </authorList>
    </citation>
    <scope>NUCLEOTIDE SEQUENCE [LARGE SCALE GENOMIC DNA]</scope>
    <source>
        <strain evidence="2 3">VS20</strain>
    </source>
</reference>
<dbReference type="OrthoDB" id="62987at2759"/>
<gene>
    <name evidence="2" type="ORF">SDRG_01519</name>
</gene>
<accession>T0SF78</accession>
<feature type="transmembrane region" description="Helical" evidence="1">
    <location>
        <begin position="88"/>
        <end position="109"/>
    </location>
</feature>
<keyword evidence="1" id="KW-0812">Transmembrane</keyword>
<dbReference type="RefSeq" id="XP_008605271.1">
    <property type="nucleotide sequence ID" value="XM_008607049.1"/>
</dbReference>
<keyword evidence="3" id="KW-1185">Reference proteome</keyword>
<evidence type="ECO:0000256" key="1">
    <source>
        <dbReference type="SAM" id="Phobius"/>
    </source>
</evidence>
<feature type="transmembrane region" description="Helical" evidence="1">
    <location>
        <begin position="299"/>
        <end position="324"/>
    </location>
</feature>
<feature type="transmembrane region" description="Helical" evidence="1">
    <location>
        <begin position="155"/>
        <end position="173"/>
    </location>
</feature>
<dbReference type="Proteomes" id="UP000030762">
    <property type="component" value="Unassembled WGS sequence"/>
</dbReference>
<evidence type="ECO:0000313" key="3">
    <source>
        <dbReference type="Proteomes" id="UP000030762"/>
    </source>
</evidence>
<dbReference type="PANTHER" id="PTHR28658:SF1">
    <property type="entry name" value="MAJOR FACILITATOR SUPERFAMILY DOMAIN CONTAINING 13B"/>
    <property type="match status" value="1"/>
</dbReference>
<dbReference type="InterPro" id="IPR040035">
    <property type="entry name" value="TMEM180"/>
</dbReference>
<dbReference type="PANTHER" id="PTHR28658">
    <property type="entry name" value="TRANSMEMBRANE PROTEIN 180"/>
    <property type="match status" value="1"/>
</dbReference>
<dbReference type="EMBL" id="JH767134">
    <property type="protein sequence ID" value="EQC41557.1"/>
    <property type="molecule type" value="Genomic_DNA"/>
</dbReference>
<feature type="transmembrane region" description="Helical" evidence="1">
    <location>
        <begin position="116"/>
        <end position="135"/>
    </location>
</feature>
<dbReference type="OMA" id="TACMCCT"/>
<evidence type="ECO:0000313" key="2">
    <source>
        <dbReference type="EMBL" id="EQC41557.1"/>
    </source>
</evidence>
<sequence>MTQTPGPTLRGAAPAMAADADTGMNLDHANFDEAKTKRYVKEVPIAVYAALAAEATASVLLTATFNTFHVETFLTEYKLDLASYASGHVLYAVINTLNDLVGAYIVDAWAVTKGRAWLMLCGGCAWSIMFLLPWFPWRAYPALHFVVSLSCYDTLYSFCAIAGGSLLTEMHVSDRQRIQILRVKTIVGMASAFVVMQLGQYYFADKTAFRAYCVALALLAAALYGIFYSLLQTRSAAYLVALPRASTPSSLSSSSSALSIASIKALLEDFYHLHNFRYWLGMEMCLETQCNFNKHYLRIFLVHFAAGLWSPATIASVIASLPLLKQLVKLLVFSVMDRIGVYRLYHDSFVTKLVAVVGTLYAVHTFPHPSVVLVAFLLLNMVVTELPTGGFPIAMSNMHKELSLRRQETGRGVVASSSAMFMGLNAVFCKPMDSLLPILAAMQLDAAGFQANENSPAVSVAMTRLLVYPPLILSLLQLWSWRRYTLDATHVASIEQALCTPSSSPQNIKHVV</sequence>
<dbReference type="VEuPathDB" id="FungiDB:SDRG_01519"/>
<name>T0SF78_SAPDV</name>
<proteinExistence type="predicted"/>
<protein>
    <recommendedName>
        <fullName evidence="4">Major facilitator superfamily associated domain-containing protein</fullName>
    </recommendedName>
</protein>
<feature type="transmembrane region" description="Helical" evidence="1">
    <location>
        <begin position="45"/>
        <end position="68"/>
    </location>
</feature>
<keyword evidence="1" id="KW-1133">Transmembrane helix</keyword>
<dbReference type="eggNOG" id="ENOG502QQN2">
    <property type="taxonomic scope" value="Eukaryota"/>
</dbReference>
<dbReference type="AlphaFoldDB" id="T0SF78"/>
<evidence type="ECO:0008006" key="4">
    <source>
        <dbReference type="Google" id="ProtNLM"/>
    </source>
</evidence>
<organism evidence="2 3">
    <name type="scientific">Saprolegnia diclina (strain VS20)</name>
    <dbReference type="NCBI Taxonomy" id="1156394"/>
    <lineage>
        <taxon>Eukaryota</taxon>
        <taxon>Sar</taxon>
        <taxon>Stramenopiles</taxon>
        <taxon>Oomycota</taxon>
        <taxon>Saprolegniomycetes</taxon>
        <taxon>Saprolegniales</taxon>
        <taxon>Saprolegniaceae</taxon>
        <taxon>Saprolegnia</taxon>
    </lineage>
</organism>
<keyword evidence="1" id="KW-0472">Membrane</keyword>
<feature type="transmembrane region" description="Helical" evidence="1">
    <location>
        <begin position="370"/>
        <end position="389"/>
    </location>
</feature>
<feature type="transmembrane region" description="Helical" evidence="1">
    <location>
        <begin position="209"/>
        <end position="231"/>
    </location>
</feature>
<dbReference type="STRING" id="1156394.T0SF78"/>
<feature type="transmembrane region" description="Helical" evidence="1">
    <location>
        <begin position="185"/>
        <end position="203"/>
    </location>
</feature>
<dbReference type="GeneID" id="19942246"/>
<dbReference type="InParanoid" id="T0SF78"/>